<reference evidence="1 2" key="1">
    <citation type="submission" date="2024-11" db="EMBL/GenBank/DDBJ databases">
        <authorList>
            <person name="Heng Y.C."/>
            <person name="Lim A.C.H."/>
            <person name="Lee J.K.Y."/>
            <person name="Kittelmann S."/>
        </authorList>
    </citation>
    <scope>NUCLEOTIDE SEQUENCE [LARGE SCALE GENOMIC DNA]</scope>
    <source>
        <strain evidence="1 2">WILCCON 0269</strain>
    </source>
</reference>
<dbReference type="RefSeq" id="WP_406794810.1">
    <property type="nucleotide sequence ID" value="NZ_JBJHZX010000080.1"/>
</dbReference>
<organism evidence="1 2">
    <name type="scientific">Candidatus Clostridium eludens</name>
    <dbReference type="NCBI Taxonomy" id="3381663"/>
    <lineage>
        <taxon>Bacteria</taxon>
        <taxon>Bacillati</taxon>
        <taxon>Bacillota</taxon>
        <taxon>Clostridia</taxon>
        <taxon>Eubacteriales</taxon>
        <taxon>Clostridiaceae</taxon>
        <taxon>Clostridium</taxon>
    </lineage>
</organism>
<gene>
    <name evidence="1" type="ORF">ACJDU8_24530</name>
</gene>
<sequence length="188" mass="21670">MYDYLIDMTKEEKDIRGIAMSFYCDSNSWNDIIRNYLRKVFKPLADFIIDSLSMEMMILEPEKTETHIHQSIGTNYGTANIAQRDINSINNASLNDVKEILSLVSEVKKIIESEEIDQDTKDEVIDDLEIVQEQVESKEPKLVKLKKACQGLKNFITSVPNRIVQATLVITKLNDLTEKVHNFMQLIK</sequence>
<name>A0ABW8SUV9_9CLOT</name>
<accession>A0ABW8SUV9</accession>
<protein>
    <submittedName>
        <fullName evidence="1">Uncharacterized protein</fullName>
    </submittedName>
</protein>
<evidence type="ECO:0000313" key="1">
    <source>
        <dbReference type="EMBL" id="MFL0198696.1"/>
    </source>
</evidence>
<keyword evidence="2" id="KW-1185">Reference proteome</keyword>
<proteinExistence type="predicted"/>
<dbReference type="Proteomes" id="UP001623660">
    <property type="component" value="Unassembled WGS sequence"/>
</dbReference>
<dbReference type="EMBL" id="JBJHZX010000080">
    <property type="protein sequence ID" value="MFL0198696.1"/>
    <property type="molecule type" value="Genomic_DNA"/>
</dbReference>
<evidence type="ECO:0000313" key="2">
    <source>
        <dbReference type="Proteomes" id="UP001623660"/>
    </source>
</evidence>
<comment type="caution">
    <text evidence="1">The sequence shown here is derived from an EMBL/GenBank/DDBJ whole genome shotgun (WGS) entry which is preliminary data.</text>
</comment>